<sequence length="73" mass="8245">MDHEDVRIPSVVLEQKVRLLEIAAAELRSLKPDRAVYTKKGAIFFRTDRSAAETSVQEQIKELRAKAMQSSTS</sequence>
<accession>A0ABR2YJZ3</accession>
<proteinExistence type="inferred from homology"/>
<comment type="caution">
    <text evidence="2">The sequence shown here is derived from an EMBL/GenBank/DDBJ whole genome shotgun (WGS) entry which is preliminary data.</text>
</comment>
<gene>
    <name evidence="2" type="ORF">WJX75_009508</name>
</gene>
<dbReference type="EMBL" id="JALJOT010000010">
    <property type="protein sequence ID" value="KAK9906873.1"/>
    <property type="molecule type" value="Genomic_DNA"/>
</dbReference>
<protein>
    <recommendedName>
        <fullName evidence="4">Prefoldin</fullName>
    </recommendedName>
</protein>
<dbReference type="Proteomes" id="UP001491310">
    <property type="component" value="Unassembled WGS sequence"/>
</dbReference>
<evidence type="ECO:0000313" key="2">
    <source>
        <dbReference type="EMBL" id="KAK9906873.1"/>
    </source>
</evidence>
<keyword evidence="3" id="KW-1185">Reference proteome</keyword>
<evidence type="ECO:0000256" key="1">
    <source>
        <dbReference type="ARBA" id="ARBA00008045"/>
    </source>
</evidence>
<dbReference type="Pfam" id="PF01920">
    <property type="entry name" value="Prefoldin_2"/>
    <property type="match status" value="1"/>
</dbReference>
<dbReference type="SUPFAM" id="SSF46579">
    <property type="entry name" value="Prefoldin"/>
    <property type="match status" value="1"/>
</dbReference>
<comment type="similarity">
    <text evidence="1">Belongs to the prefoldin subunit beta family.</text>
</comment>
<dbReference type="InterPro" id="IPR009053">
    <property type="entry name" value="Prefoldin"/>
</dbReference>
<evidence type="ECO:0000313" key="3">
    <source>
        <dbReference type="Proteomes" id="UP001491310"/>
    </source>
</evidence>
<organism evidence="2 3">
    <name type="scientific">Coccomyxa subellipsoidea</name>
    <dbReference type="NCBI Taxonomy" id="248742"/>
    <lineage>
        <taxon>Eukaryota</taxon>
        <taxon>Viridiplantae</taxon>
        <taxon>Chlorophyta</taxon>
        <taxon>core chlorophytes</taxon>
        <taxon>Trebouxiophyceae</taxon>
        <taxon>Trebouxiophyceae incertae sedis</taxon>
        <taxon>Coccomyxaceae</taxon>
        <taxon>Coccomyxa</taxon>
    </lineage>
</organism>
<name>A0ABR2YJZ3_9CHLO</name>
<evidence type="ECO:0008006" key="4">
    <source>
        <dbReference type="Google" id="ProtNLM"/>
    </source>
</evidence>
<dbReference type="InterPro" id="IPR002777">
    <property type="entry name" value="PFD_beta-like"/>
</dbReference>
<reference evidence="2 3" key="1">
    <citation type="journal article" date="2024" name="Nat. Commun.">
        <title>Phylogenomics reveals the evolutionary origins of lichenization in chlorophyte algae.</title>
        <authorList>
            <person name="Puginier C."/>
            <person name="Libourel C."/>
            <person name="Otte J."/>
            <person name="Skaloud P."/>
            <person name="Haon M."/>
            <person name="Grisel S."/>
            <person name="Petersen M."/>
            <person name="Berrin J.G."/>
            <person name="Delaux P.M."/>
            <person name="Dal Grande F."/>
            <person name="Keller J."/>
        </authorList>
    </citation>
    <scope>NUCLEOTIDE SEQUENCE [LARGE SCALE GENOMIC DNA]</scope>
    <source>
        <strain evidence="2 3">SAG 216-7</strain>
    </source>
</reference>
<dbReference type="Gene3D" id="1.10.287.370">
    <property type="match status" value="1"/>
</dbReference>